<evidence type="ECO:0000313" key="2">
    <source>
        <dbReference type="Proteomes" id="UP000587608"/>
    </source>
</evidence>
<organism evidence="1 2">
    <name type="scientific">Streptomyces griseoaurantiacus</name>
    <dbReference type="NCBI Taxonomy" id="68213"/>
    <lineage>
        <taxon>Bacteria</taxon>
        <taxon>Bacillati</taxon>
        <taxon>Actinomycetota</taxon>
        <taxon>Actinomycetes</taxon>
        <taxon>Kitasatosporales</taxon>
        <taxon>Streptomycetaceae</taxon>
        <taxon>Streptomyces</taxon>
        <taxon>Streptomyces aurantiacus group</taxon>
    </lineage>
</organism>
<proteinExistence type="predicted"/>
<name>A0A7W2DU10_9ACTN</name>
<reference evidence="1 2" key="1">
    <citation type="submission" date="2020-07" db="EMBL/GenBank/DDBJ databases">
        <title>Differential regulation of undecylprodigiosin biosynthesis in the yeast-scavenging Streptomyces strain MBK6.</title>
        <authorList>
            <person name="Baral B."/>
            <person name="Siitonen V."/>
            <person name="Laughlin M."/>
            <person name="Yamada K."/>
            <person name="Ilomaeki M."/>
            <person name="Metsae-Ketelae M."/>
            <person name="Niemi J."/>
        </authorList>
    </citation>
    <scope>NUCLEOTIDE SEQUENCE [LARGE SCALE GENOMIC DNA]</scope>
    <source>
        <strain evidence="1 2">MBK6</strain>
    </source>
</reference>
<dbReference type="Proteomes" id="UP000587608">
    <property type="component" value="Unassembled WGS sequence"/>
</dbReference>
<dbReference type="EMBL" id="JACERG010000010">
    <property type="protein sequence ID" value="MBA5223006.1"/>
    <property type="molecule type" value="Genomic_DNA"/>
</dbReference>
<dbReference type="RefSeq" id="WP_191853153.1">
    <property type="nucleotide sequence ID" value="NZ_JACERG010000010.1"/>
</dbReference>
<evidence type="ECO:0000313" key="1">
    <source>
        <dbReference type="EMBL" id="MBA5223006.1"/>
    </source>
</evidence>
<protein>
    <submittedName>
        <fullName evidence="1">Uncharacterized protein</fullName>
    </submittedName>
</protein>
<dbReference type="AlphaFoldDB" id="A0A7W2DU10"/>
<gene>
    <name evidence="1" type="ORF">H1X69_16490</name>
</gene>
<comment type="caution">
    <text evidence="1">The sequence shown here is derived from an EMBL/GenBank/DDBJ whole genome shotgun (WGS) entry which is preliminary data.</text>
</comment>
<sequence>MTPLLSLLTLVPPAAARYVATSAARTATDQAMLYREMLYRETRPEASGR</sequence>
<accession>A0A7W2DU10</accession>